<dbReference type="OMA" id="EHTERCA"/>
<dbReference type="CDD" id="cd09992">
    <property type="entry name" value="HDAC_classII"/>
    <property type="match status" value="1"/>
</dbReference>
<dbReference type="AlphaFoldDB" id="C1E593"/>
<dbReference type="SUPFAM" id="SSF52768">
    <property type="entry name" value="Arginase/deacetylase"/>
    <property type="match status" value="1"/>
</dbReference>
<gene>
    <name evidence="12" type="ORF">MICPUN_57516</name>
</gene>
<dbReference type="Pfam" id="PF00850">
    <property type="entry name" value="Hist_deacetyl"/>
    <property type="match status" value="1"/>
</dbReference>
<feature type="region of interest" description="Disordered" evidence="10">
    <location>
        <begin position="1"/>
        <end position="24"/>
    </location>
</feature>
<evidence type="ECO:0000256" key="6">
    <source>
        <dbReference type="ARBA" id="ARBA00022853"/>
    </source>
</evidence>
<dbReference type="GO" id="GO:0040029">
    <property type="term" value="P:epigenetic regulation of gene expression"/>
    <property type="evidence" value="ECO:0007669"/>
    <property type="project" value="TreeGrafter"/>
</dbReference>
<feature type="compositionally biased region" description="Basic residues" evidence="10">
    <location>
        <begin position="202"/>
        <end position="213"/>
    </location>
</feature>
<evidence type="ECO:0000256" key="3">
    <source>
        <dbReference type="ARBA" id="ARBA00012111"/>
    </source>
</evidence>
<keyword evidence="4" id="KW-0678">Repressor</keyword>
<evidence type="ECO:0000256" key="9">
    <source>
        <dbReference type="ARBA" id="ARBA00023242"/>
    </source>
</evidence>
<evidence type="ECO:0000256" key="4">
    <source>
        <dbReference type="ARBA" id="ARBA00022491"/>
    </source>
</evidence>
<dbReference type="FunCoup" id="C1E593">
    <property type="interactions" value="412"/>
</dbReference>
<dbReference type="eggNOG" id="KOG1343">
    <property type="taxonomic scope" value="Eukaryota"/>
</dbReference>
<feature type="region of interest" description="Disordered" evidence="10">
    <location>
        <begin position="40"/>
        <end position="224"/>
    </location>
</feature>
<dbReference type="Gene3D" id="3.40.800.20">
    <property type="entry name" value="Histone deacetylase domain"/>
    <property type="match status" value="1"/>
</dbReference>
<dbReference type="InterPro" id="IPR023696">
    <property type="entry name" value="Ureohydrolase_dom_sf"/>
</dbReference>
<accession>C1E593</accession>
<reference evidence="12 13" key="1">
    <citation type="journal article" date="2009" name="Science">
        <title>Green evolution and dynamic adaptations revealed by genomes of the marine picoeukaryotes Micromonas.</title>
        <authorList>
            <person name="Worden A.Z."/>
            <person name="Lee J.H."/>
            <person name="Mock T."/>
            <person name="Rouze P."/>
            <person name="Simmons M.P."/>
            <person name="Aerts A.L."/>
            <person name="Allen A.E."/>
            <person name="Cuvelier M.L."/>
            <person name="Derelle E."/>
            <person name="Everett M.V."/>
            <person name="Foulon E."/>
            <person name="Grimwood J."/>
            <person name="Gundlach H."/>
            <person name="Henrissat B."/>
            <person name="Napoli C."/>
            <person name="McDonald S.M."/>
            <person name="Parker M.S."/>
            <person name="Rombauts S."/>
            <person name="Salamov A."/>
            <person name="Von Dassow P."/>
            <person name="Badger J.H."/>
            <person name="Coutinho P.M."/>
            <person name="Demir E."/>
            <person name="Dubchak I."/>
            <person name="Gentemann C."/>
            <person name="Eikrem W."/>
            <person name="Gready J.E."/>
            <person name="John U."/>
            <person name="Lanier W."/>
            <person name="Lindquist E.A."/>
            <person name="Lucas S."/>
            <person name="Mayer K.F."/>
            <person name="Moreau H."/>
            <person name="Not F."/>
            <person name="Otillar R."/>
            <person name="Panaud O."/>
            <person name="Pangilinan J."/>
            <person name="Paulsen I."/>
            <person name="Piegu B."/>
            <person name="Poliakov A."/>
            <person name="Robbens S."/>
            <person name="Schmutz J."/>
            <person name="Toulza E."/>
            <person name="Wyss T."/>
            <person name="Zelensky A."/>
            <person name="Zhou K."/>
            <person name="Armbrust E.V."/>
            <person name="Bhattacharya D."/>
            <person name="Goodenough U.W."/>
            <person name="Van de Peer Y."/>
            <person name="Grigoriev I.V."/>
        </authorList>
    </citation>
    <scope>NUCLEOTIDE SEQUENCE [LARGE SCALE GENOMIC DNA]</scope>
    <source>
        <strain evidence="13">RCC299 / NOUM17</strain>
    </source>
</reference>
<dbReference type="EC" id="3.5.1.98" evidence="3"/>
<sequence>MRREDSDDDEGSALTITPGTTGDLDGLAAALSGIELASKAPENSSGYQGVGNPGGPDTILARALAGIAEDASTPPPPARAQPRRSPRLKPFPATPAGTGGVGDGEEFRKPKLVVRYKRENVTPAASAANTPEKGTPKESFETARESFSEVKEDEDGQEESSPAPVSVATLASRYVVVEPEVDEEEKEKDRQPPSTSPAVKPPVHRKPRSKVKTKPRDPSSFAAFREMRREQVKATAKASDAEEEADALASMFEKKVSVEDTPSRRGGRKAPARAVREGDDVGVVGLCYSDVMELHEGPSHHFERPARHAVTVARMRKDGLEEKCDLIAAREATDEELLTCHSREHLEYVANAFDRTSDEKVQGVGDIYWTEHTERCARTAAGSACAATDAVASGTHHRAFAVVRPPGHHAECARAMGFCFYNNTAVAARAALTAHPHVNRVLLLDWDVHHGNGIQDVLYRDDRVMYVSLHRYGDGFYPGTGAMEETGAGEGAGYNVNVPWTEKGLGDADYLAAFDLVIDPIAKSFDPDLVIIAAGFDAAEGDPLGGMKVTDQGYALMTERLVSLAGGKCVAALEGGYGLTATASAAAATLGAMLGYATPPLSSRRRPKRSTVETLGKIIEVHKERWPVLASEEHRRRFRSALEMTRVAGKERNAGELEN</sequence>
<dbReference type="PANTHER" id="PTHR10625:SF5">
    <property type="entry name" value="HISTONE DEACETYLASE"/>
    <property type="match status" value="1"/>
</dbReference>
<keyword evidence="6" id="KW-0156">Chromatin regulator</keyword>
<organism evidence="12 13">
    <name type="scientific">Micromonas commoda (strain RCC299 / NOUM17 / CCMP2709)</name>
    <name type="common">Picoplanktonic green alga</name>
    <dbReference type="NCBI Taxonomy" id="296587"/>
    <lineage>
        <taxon>Eukaryota</taxon>
        <taxon>Viridiplantae</taxon>
        <taxon>Chlorophyta</taxon>
        <taxon>Mamiellophyceae</taxon>
        <taxon>Mamiellales</taxon>
        <taxon>Mamiellaceae</taxon>
        <taxon>Micromonas</taxon>
    </lineage>
</organism>
<comment type="similarity">
    <text evidence="2">Belongs to the histone deacetylase family. HD type 2 subfamily.</text>
</comment>
<dbReference type="PRINTS" id="PR01270">
    <property type="entry name" value="HDASUPER"/>
</dbReference>
<dbReference type="GeneID" id="8242502"/>
<evidence type="ECO:0000256" key="2">
    <source>
        <dbReference type="ARBA" id="ARBA00007738"/>
    </source>
</evidence>
<evidence type="ECO:0000256" key="7">
    <source>
        <dbReference type="ARBA" id="ARBA00023015"/>
    </source>
</evidence>
<dbReference type="PANTHER" id="PTHR10625">
    <property type="entry name" value="HISTONE DEACETYLASE HDAC1-RELATED"/>
    <property type="match status" value="1"/>
</dbReference>
<evidence type="ECO:0000259" key="11">
    <source>
        <dbReference type="Pfam" id="PF00850"/>
    </source>
</evidence>
<dbReference type="EMBL" id="CP001325">
    <property type="protein sequence ID" value="ACO62853.1"/>
    <property type="molecule type" value="Genomic_DNA"/>
</dbReference>
<dbReference type="GO" id="GO:0141221">
    <property type="term" value="F:histone deacetylase activity, hydrolytic mechanism"/>
    <property type="evidence" value="ECO:0007669"/>
    <property type="project" value="UniProtKB-EC"/>
</dbReference>
<comment type="subcellular location">
    <subcellularLocation>
        <location evidence="1">Nucleus</location>
    </subcellularLocation>
</comment>
<dbReference type="GO" id="GO:0000118">
    <property type="term" value="C:histone deacetylase complex"/>
    <property type="evidence" value="ECO:0007669"/>
    <property type="project" value="TreeGrafter"/>
</dbReference>
<evidence type="ECO:0000256" key="1">
    <source>
        <dbReference type="ARBA" id="ARBA00004123"/>
    </source>
</evidence>
<keyword evidence="13" id="KW-1185">Reference proteome</keyword>
<feature type="domain" description="Histone deacetylase" evidence="11">
    <location>
        <begin position="301"/>
        <end position="591"/>
    </location>
</feature>
<keyword evidence="5" id="KW-0378">Hydrolase</keyword>
<feature type="compositionally biased region" description="Basic and acidic residues" evidence="10">
    <location>
        <begin position="134"/>
        <end position="150"/>
    </location>
</feature>
<dbReference type="STRING" id="296587.C1E593"/>
<dbReference type="GO" id="GO:0005737">
    <property type="term" value="C:cytoplasm"/>
    <property type="evidence" value="ECO:0007669"/>
    <property type="project" value="TreeGrafter"/>
</dbReference>
<dbReference type="KEGG" id="mis:MICPUN_57516"/>
<evidence type="ECO:0000256" key="8">
    <source>
        <dbReference type="ARBA" id="ARBA00023163"/>
    </source>
</evidence>
<dbReference type="RefSeq" id="XP_002501595.1">
    <property type="nucleotide sequence ID" value="XM_002501549.1"/>
</dbReference>
<evidence type="ECO:0000313" key="13">
    <source>
        <dbReference type="Proteomes" id="UP000002009"/>
    </source>
</evidence>
<name>C1E593_MICCC</name>
<feature type="compositionally biased region" description="Acidic residues" evidence="10">
    <location>
        <begin position="1"/>
        <end position="11"/>
    </location>
</feature>
<keyword evidence="9" id="KW-0539">Nucleus</keyword>
<dbReference type="InParanoid" id="C1E593"/>
<dbReference type="InterPro" id="IPR000286">
    <property type="entry name" value="HDACs"/>
</dbReference>
<evidence type="ECO:0000256" key="5">
    <source>
        <dbReference type="ARBA" id="ARBA00022801"/>
    </source>
</evidence>
<keyword evidence="8" id="KW-0804">Transcription</keyword>
<proteinExistence type="inferred from homology"/>
<evidence type="ECO:0000256" key="10">
    <source>
        <dbReference type="SAM" id="MobiDB-lite"/>
    </source>
</evidence>
<keyword evidence="7" id="KW-0805">Transcription regulation</keyword>
<dbReference type="InterPro" id="IPR023801">
    <property type="entry name" value="His_deacetylse_dom"/>
</dbReference>
<dbReference type="OrthoDB" id="424012at2759"/>
<evidence type="ECO:0000313" key="12">
    <source>
        <dbReference type="EMBL" id="ACO62853.1"/>
    </source>
</evidence>
<dbReference type="Proteomes" id="UP000002009">
    <property type="component" value="Chromosome 4"/>
</dbReference>
<dbReference type="InterPro" id="IPR037138">
    <property type="entry name" value="His_deacetylse_dom_sf"/>
</dbReference>
<protein>
    <recommendedName>
        <fullName evidence="3">histone deacetylase</fullName>
        <ecNumber evidence="3">3.5.1.98</ecNumber>
    </recommendedName>
</protein>